<dbReference type="SUPFAM" id="SSF55073">
    <property type="entry name" value="Nucleotide cyclase"/>
    <property type="match status" value="1"/>
</dbReference>
<feature type="transmembrane region" description="Helical" evidence="2">
    <location>
        <begin position="357"/>
        <end position="383"/>
    </location>
</feature>
<feature type="compositionally biased region" description="Low complexity" evidence="1">
    <location>
        <begin position="472"/>
        <end position="495"/>
    </location>
</feature>
<dbReference type="VEuPathDB" id="AmoebaDB:FDP41_001066"/>
<keyword evidence="2" id="KW-0812">Transmembrane</keyword>
<dbReference type="VEuPathDB" id="AmoebaDB:NF0012950"/>
<feature type="transmembrane region" description="Helical" evidence="2">
    <location>
        <begin position="45"/>
        <end position="67"/>
    </location>
</feature>
<dbReference type="VEuPathDB" id="AmoebaDB:NfTy_074820"/>
<organism evidence="3 4">
    <name type="scientific">Naegleria fowleri</name>
    <name type="common">Brain eating amoeba</name>
    <dbReference type="NCBI Taxonomy" id="5763"/>
    <lineage>
        <taxon>Eukaryota</taxon>
        <taxon>Discoba</taxon>
        <taxon>Heterolobosea</taxon>
        <taxon>Tetramitia</taxon>
        <taxon>Eutetramitia</taxon>
        <taxon>Vahlkampfiidae</taxon>
        <taxon>Naegleria</taxon>
    </lineage>
</organism>
<evidence type="ECO:0000256" key="1">
    <source>
        <dbReference type="SAM" id="MobiDB-lite"/>
    </source>
</evidence>
<dbReference type="EMBL" id="VFQX01000022">
    <property type="protein sequence ID" value="KAF0979913.1"/>
    <property type="molecule type" value="Genomic_DNA"/>
</dbReference>
<dbReference type="InterPro" id="IPR029787">
    <property type="entry name" value="Nucleotide_cyclase"/>
</dbReference>
<keyword evidence="4" id="KW-1185">Reference proteome</keyword>
<dbReference type="VEuPathDB" id="AmoebaDB:NfTy_049610"/>
<accession>A0A6A5BPG3</accession>
<dbReference type="OrthoDB" id="10455040at2759"/>
<dbReference type="Proteomes" id="UP000444721">
    <property type="component" value="Unassembled WGS sequence"/>
</dbReference>
<name>A0A6A5BPG3_NAEFO</name>
<protein>
    <recommendedName>
        <fullName evidence="5">Guanylate cyclase domain-containing protein</fullName>
    </recommendedName>
</protein>
<evidence type="ECO:0008006" key="5">
    <source>
        <dbReference type="Google" id="ProtNLM"/>
    </source>
</evidence>
<gene>
    <name evidence="3" type="ORF">FDP41_001066</name>
</gene>
<dbReference type="AlphaFoldDB" id="A0A6A5BPG3"/>
<sequence length="790" mass="89343">MTKVQPFDAILHQQTTTIATDDATTTTTSSSSQVDQVSFIRSIKFTLILMISILLVLSVIVLSAIWLEISMSSEDIKQQFIGDGLDIYNLNVVEKKTYSGYKSGQKLHNGIVISSYVGDMYNFCFGFITWSNGHALFNITSEDQKIYSCALPLSQYDYCQRKSTPDQVMSSFDLSVIIQSCMAHPNNLTFTPSYADPAMPQYTFISLINCVEETNPTLLANGKKFSYYYGNDLTTGSISEFLKKRTEELVGSRSFIIETCSNFVIAVDNDAILSTWGTGNTLIRKTYETIEDATVVSLSRSALTNLGKTWKELACNQILVTLDASSYISVYRLCTVTNIDWIIVLAVPQWNYIGSTVIAIVASVLGSIMMVSFGVLVGILFSIKIVRPIYNLLDLFESVSNMNLDGLDVLPSHFSEVKLLQLQFLSMVKRMKLYKSFIPAHLLSEIEEQQIMDPITNQQPLTHQQYKVGDANNSSMSQSQSSVEESHSKNSSSMNAQNIHRNSSKKKHSKDVNKFSLYLESKRVTMIQILYEGFNDLLHSMSPQETVSLLSDVFEQVNSCSRTHGAVQISLENDSITLALNATQKQQNHEEKGAHLCRSLNEKLLSLKLMRWIEFLKKRPHLADLLCFRFAVLSQECFCGNLGTKEVKQFSLLSSGKHNLQTLLNVSKQMNISIVCSESVRNSCVKSFQTRFIESMCFIDDTFVSTLQDSPKKETNIYEIGMSLQTQHDELMYELASQEKANVWNHYNQACQYYFEKNYSQALELFQNFYSKNSNDKPTENMIHKCQTFM</sequence>
<dbReference type="Gene3D" id="3.30.70.1230">
    <property type="entry name" value="Nucleotide cyclase"/>
    <property type="match status" value="1"/>
</dbReference>
<reference evidence="3 4" key="1">
    <citation type="journal article" date="2019" name="Sci. Rep.">
        <title>Nanopore sequencing improves the draft genome of the human pathogenic amoeba Naegleria fowleri.</title>
        <authorList>
            <person name="Liechti N."/>
            <person name="Schurch N."/>
            <person name="Bruggmann R."/>
            <person name="Wittwer M."/>
        </authorList>
    </citation>
    <scope>NUCLEOTIDE SEQUENCE [LARGE SCALE GENOMIC DNA]</scope>
    <source>
        <strain evidence="3 4">ATCC 30894</strain>
    </source>
</reference>
<dbReference type="GeneID" id="68108284"/>
<dbReference type="RefSeq" id="XP_044564626.1">
    <property type="nucleotide sequence ID" value="XM_044700982.1"/>
</dbReference>
<comment type="caution">
    <text evidence="3">The sequence shown here is derived from an EMBL/GenBank/DDBJ whole genome shotgun (WGS) entry which is preliminary data.</text>
</comment>
<evidence type="ECO:0000313" key="4">
    <source>
        <dbReference type="Proteomes" id="UP000444721"/>
    </source>
</evidence>
<dbReference type="OMA" id="FENDSIM"/>
<feature type="region of interest" description="Disordered" evidence="1">
    <location>
        <begin position="470"/>
        <end position="508"/>
    </location>
</feature>
<evidence type="ECO:0000313" key="3">
    <source>
        <dbReference type="EMBL" id="KAF0979913.1"/>
    </source>
</evidence>
<evidence type="ECO:0000256" key="2">
    <source>
        <dbReference type="SAM" id="Phobius"/>
    </source>
</evidence>
<keyword evidence="2" id="KW-0472">Membrane</keyword>
<dbReference type="VEuPathDB" id="AmoebaDB:NF0012960"/>
<proteinExistence type="predicted"/>
<keyword evidence="2" id="KW-1133">Transmembrane helix</keyword>